<comment type="caution">
    <text evidence="9">The sequence shown here is derived from an EMBL/GenBank/DDBJ whole genome shotgun (WGS) entry which is preliminary data.</text>
</comment>
<name>A0A507ENV1_9FUNG</name>
<dbReference type="InterPro" id="IPR009057">
    <property type="entry name" value="Homeodomain-like_sf"/>
</dbReference>
<dbReference type="STRING" id="246404.A0A507ENV1"/>
<dbReference type="InterPro" id="IPR001356">
    <property type="entry name" value="HD"/>
</dbReference>
<dbReference type="OrthoDB" id="6159439at2759"/>
<organism evidence="9 10">
    <name type="scientific">Chytriomyces confervae</name>
    <dbReference type="NCBI Taxonomy" id="246404"/>
    <lineage>
        <taxon>Eukaryota</taxon>
        <taxon>Fungi</taxon>
        <taxon>Fungi incertae sedis</taxon>
        <taxon>Chytridiomycota</taxon>
        <taxon>Chytridiomycota incertae sedis</taxon>
        <taxon>Chytridiomycetes</taxon>
        <taxon>Chytridiales</taxon>
        <taxon>Chytriomycetaceae</taxon>
        <taxon>Chytriomyces</taxon>
    </lineage>
</organism>
<dbReference type="PANTHER" id="PTHR24324:SF5">
    <property type="entry name" value="HEMATOPOIETICALLY-EXPRESSED HOMEOBOX PROTEIN HHEX"/>
    <property type="match status" value="1"/>
</dbReference>
<feature type="domain" description="Homeobox" evidence="8">
    <location>
        <begin position="75"/>
        <end position="135"/>
    </location>
</feature>
<dbReference type="GO" id="GO:0005634">
    <property type="term" value="C:nucleus"/>
    <property type="evidence" value="ECO:0007669"/>
    <property type="project" value="UniProtKB-SubCell"/>
</dbReference>
<comment type="subcellular location">
    <subcellularLocation>
        <location evidence="1 5 6">Nucleus</location>
    </subcellularLocation>
</comment>
<dbReference type="Gene3D" id="1.10.10.60">
    <property type="entry name" value="Homeodomain-like"/>
    <property type="match status" value="1"/>
</dbReference>
<evidence type="ECO:0000256" key="5">
    <source>
        <dbReference type="PROSITE-ProRule" id="PRU00108"/>
    </source>
</evidence>
<evidence type="ECO:0000256" key="7">
    <source>
        <dbReference type="SAM" id="MobiDB-lite"/>
    </source>
</evidence>
<feature type="region of interest" description="Disordered" evidence="7">
    <location>
        <begin position="154"/>
        <end position="185"/>
    </location>
</feature>
<evidence type="ECO:0000256" key="1">
    <source>
        <dbReference type="ARBA" id="ARBA00004123"/>
    </source>
</evidence>
<keyword evidence="4 5" id="KW-0539">Nucleus</keyword>
<dbReference type="Pfam" id="PF24818">
    <property type="entry name" value="PH_TRF2_HOY1"/>
    <property type="match status" value="1"/>
</dbReference>
<feature type="DNA-binding region" description="Homeobox" evidence="5">
    <location>
        <begin position="77"/>
        <end position="136"/>
    </location>
</feature>
<dbReference type="EMBL" id="QEAP01000486">
    <property type="protein sequence ID" value="TPX65511.1"/>
    <property type="molecule type" value="Genomic_DNA"/>
</dbReference>
<evidence type="ECO:0000256" key="3">
    <source>
        <dbReference type="ARBA" id="ARBA00023155"/>
    </source>
</evidence>
<gene>
    <name evidence="9" type="ORF">CcCBS67573_g08108</name>
</gene>
<keyword evidence="2 5" id="KW-0238">DNA-binding</keyword>
<proteinExistence type="predicted"/>
<dbReference type="GO" id="GO:0030154">
    <property type="term" value="P:cell differentiation"/>
    <property type="evidence" value="ECO:0007669"/>
    <property type="project" value="TreeGrafter"/>
</dbReference>
<dbReference type="PANTHER" id="PTHR24324">
    <property type="entry name" value="HOMEOBOX PROTEIN HHEX"/>
    <property type="match status" value="1"/>
</dbReference>
<evidence type="ECO:0000259" key="8">
    <source>
        <dbReference type="PROSITE" id="PS50071"/>
    </source>
</evidence>
<evidence type="ECO:0000313" key="10">
    <source>
        <dbReference type="Proteomes" id="UP000320333"/>
    </source>
</evidence>
<evidence type="ECO:0000256" key="6">
    <source>
        <dbReference type="RuleBase" id="RU000682"/>
    </source>
</evidence>
<dbReference type="CDD" id="cd00086">
    <property type="entry name" value="homeodomain"/>
    <property type="match status" value="1"/>
</dbReference>
<accession>A0A507ENV1</accession>
<dbReference type="InterPro" id="IPR051000">
    <property type="entry name" value="Homeobox_DNA-bind_prot"/>
</dbReference>
<evidence type="ECO:0000256" key="2">
    <source>
        <dbReference type="ARBA" id="ARBA00023125"/>
    </source>
</evidence>
<feature type="region of interest" description="Disordered" evidence="7">
    <location>
        <begin position="511"/>
        <end position="537"/>
    </location>
</feature>
<dbReference type="SMART" id="SM00389">
    <property type="entry name" value="HOX"/>
    <property type="match status" value="1"/>
</dbReference>
<dbReference type="Pfam" id="PF00046">
    <property type="entry name" value="Homeodomain"/>
    <property type="match status" value="1"/>
</dbReference>
<protein>
    <recommendedName>
        <fullName evidence="8">Homeobox domain-containing protein</fullName>
    </recommendedName>
</protein>
<evidence type="ECO:0000256" key="4">
    <source>
        <dbReference type="ARBA" id="ARBA00023242"/>
    </source>
</evidence>
<dbReference type="InterPro" id="IPR057939">
    <property type="entry name" value="TRF2_HOY1_PH"/>
</dbReference>
<dbReference type="PROSITE" id="PS50071">
    <property type="entry name" value="HOMEOBOX_2"/>
    <property type="match status" value="1"/>
</dbReference>
<dbReference type="AlphaFoldDB" id="A0A507ENV1"/>
<keyword evidence="10" id="KW-1185">Reference proteome</keyword>
<sequence>MQPGEILGGIAGNNAYPPAGAIGLGFGVNVGSLQPSASPIGQDVSTDPQAHSQSAAKTAPKYIICPFGPPIQLRPDGRRRRFHAARDQLVLLEQIFKENKKPNSKERIEICKRVNMNPRSLQIWFQNRRAKEKKEGSGGAIENSSESVDFAGDYVGANGSHGGNQSASPVTPTMPADATTPSTSHPNMPLQNQHISDSNIYQHNVRTSPIPKPATSSNSLILTTSIAIGSWRRLSLTPQDLTCEILTYQGLLRWSVIESGFCFKMELPITAINDMSVHSVPENPTLSSLVLQINMRPSFYRQVTHDAMTNPTSTFVACGDFTEHMQASSVYCHILEGSHAEMERGFTILQNYFNEKYFVAAENNASVPNSLGMHQTSIQPPLQQLNQQLQQQVYTHHQQQGGSVQHSMSTGVGLAINTSRAIQDPKLQQYYYNDSAPLPNAAVFGGFLGGPMSAVGTGSSAIDFAMNEPAIGSELAAKSYSYAAAKDLNVVNAANPQLPLMTQKPLVVASGPAHGNQYQHQSNDTLSLDASNASGKG</sequence>
<dbReference type="GO" id="GO:0006357">
    <property type="term" value="P:regulation of transcription by RNA polymerase II"/>
    <property type="evidence" value="ECO:0007669"/>
    <property type="project" value="TreeGrafter"/>
</dbReference>
<dbReference type="SUPFAM" id="SSF46689">
    <property type="entry name" value="Homeodomain-like"/>
    <property type="match status" value="1"/>
</dbReference>
<evidence type="ECO:0000313" key="9">
    <source>
        <dbReference type="EMBL" id="TPX65511.1"/>
    </source>
</evidence>
<keyword evidence="3 5" id="KW-0371">Homeobox</keyword>
<reference evidence="9 10" key="1">
    <citation type="journal article" date="2019" name="Sci. Rep.">
        <title>Comparative genomics of chytrid fungi reveal insights into the obligate biotrophic and pathogenic lifestyle of Synchytrium endobioticum.</title>
        <authorList>
            <person name="van de Vossenberg B.T.L.H."/>
            <person name="Warris S."/>
            <person name="Nguyen H.D.T."/>
            <person name="van Gent-Pelzer M.P.E."/>
            <person name="Joly D.L."/>
            <person name="van de Geest H.C."/>
            <person name="Bonants P.J.M."/>
            <person name="Smith D.S."/>
            <person name="Levesque C.A."/>
            <person name="van der Lee T.A.J."/>
        </authorList>
    </citation>
    <scope>NUCLEOTIDE SEQUENCE [LARGE SCALE GENOMIC DNA]</scope>
    <source>
        <strain evidence="9 10">CBS 675.73</strain>
    </source>
</reference>
<feature type="compositionally biased region" description="Polar residues" evidence="7">
    <location>
        <begin position="516"/>
        <end position="537"/>
    </location>
</feature>
<dbReference type="Proteomes" id="UP000320333">
    <property type="component" value="Unassembled WGS sequence"/>
</dbReference>
<dbReference type="GO" id="GO:0000978">
    <property type="term" value="F:RNA polymerase II cis-regulatory region sequence-specific DNA binding"/>
    <property type="evidence" value="ECO:0007669"/>
    <property type="project" value="TreeGrafter"/>
</dbReference>